<dbReference type="Gene3D" id="3.40.50.150">
    <property type="entry name" value="Vaccinia Virus protein VP39"/>
    <property type="match status" value="1"/>
</dbReference>
<name>M7P2N1_9BACT</name>
<dbReference type="eggNOG" id="COG0116">
    <property type="taxonomic scope" value="Bacteria"/>
</dbReference>
<dbReference type="Gene3D" id="3.30.2130.30">
    <property type="match status" value="1"/>
</dbReference>
<sequence>MNGPEKETYLWPMKQTITIRCAPGTADWVAAELRLMDYPIVQQTTAGVQTRGELDDCMWLNLQLRTAHSVLLEVGRFTARTADELYKQARELPWEKWMRVDSYFSIDAFVRNETIRDWRFASLRLKDAIADRMQALYQRRPDSGKEKDQVVLFLYWYDEGVSLYVDTSGETISKHGYRFRPGKAPLMETIAAGIVQQTRWQYDKPFVNPMCGSGTLAIEAALLATNTPPGLFRENFGFMHLRGYDSSLWAEMKAKARAEMQQPRLQIMATDRDFRAVTNARRNAEEAGMVDHIRFEVCDFADTPLPEEQGGVVILNPEWGERLGESTELEGVYKQIGDFFKSRCGGYWGYIVAGNPALGKHIGLRTSRKIPVPLAQQEGRLLEYELYAGTKRGQ</sequence>
<dbReference type="SUPFAM" id="SSF53335">
    <property type="entry name" value="S-adenosyl-L-methionine-dependent methyltransferases"/>
    <property type="match status" value="1"/>
</dbReference>
<dbReference type="Pfam" id="PF01170">
    <property type="entry name" value="UPF0020"/>
    <property type="match status" value="1"/>
</dbReference>
<organism evidence="5 6">
    <name type="scientific">Cesiribacter andamanensis AMV16</name>
    <dbReference type="NCBI Taxonomy" id="1279009"/>
    <lineage>
        <taxon>Bacteria</taxon>
        <taxon>Pseudomonadati</taxon>
        <taxon>Bacteroidota</taxon>
        <taxon>Cytophagia</taxon>
        <taxon>Cytophagales</taxon>
        <taxon>Cesiribacteraceae</taxon>
        <taxon>Cesiribacter</taxon>
    </lineage>
</organism>
<dbReference type="GO" id="GO:0003723">
    <property type="term" value="F:RNA binding"/>
    <property type="evidence" value="ECO:0007669"/>
    <property type="project" value="UniProtKB-UniRule"/>
</dbReference>
<dbReference type="Pfam" id="PF22020">
    <property type="entry name" value="RlmL_1st"/>
    <property type="match status" value="1"/>
</dbReference>
<dbReference type="PANTHER" id="PTHR47313:SF1">
    <property type="entry name" value="RIBOSOMAL RNA LARGE SUBUNIT METHYLTRANSFERASE K_L"/>
    <property type="match status" value="1"/>
</dbReference>
<protein>
    <submittedName>
        <fullName evidence="5">Ribosomal RNA large subunit methyltransferase L</fullName>
        <ecNumber evidence="5">2.1.1.173</ecNumber>
    </submittedName>
</protein>
<dbReference type="EMBL" id="AODQ01000001">
    <property type="protein sequence ID" value="EMR04794.1"/>
    <property type="molecule type" value="Genomic_DNA"/>
</dbReference>
<proteinExistence type="predicted"/>
<dbReference type="InterPro" id="IPR004114">
    <property type="entry name" value="THUMP_dom"/>
</dbReference>
<dbReference type="Pfam" id="PF02926">
    <property type="entry name" value="THUMP"/>
    <property type="match status" value="1"/>
</dbReference>
<dbReference type="InterPro" id="IPR000241">
    <property type="entry name" value="RlmKL-like_Mtase"/>
</dbReference>
<keyword evidence="2 5" id="KW-0808">Transferase</keyword>
<evidence type="ECO:0000313" key="5">
    <source>
        <dbReference type="EMBL" id="EMR04794.1"/>
    </source>
</evidence>
<comment type="caution">
    <text evidence="5">The sequence shown here is derived from an EMBL/GenBank/DDBJ whole genome shotgun (WGS) entry which is preliminary data.</text>
</comment>
<accession>M7P2N1</accession>
<evidence type="ECO:0000256" key="3">
    <source>
        <dbReference type="PROSITE-ProRule" id="PRU00529"/>
    </source>
</evidence>
<dbReference type="EC" id="2.1.1.173" evidence="5"/>
<keyword evidence="1 5" id="KW-0489">Methyltransferase</keyword>
<dbReference type="InterPro" id="IPR054170">
    <property type="entry name" value="RlmL_1st"/>
</dbReference>
<dbReference type="CDD" id="cd11715">
    <property type="entry name" value="THUMP_AdoMetMT"/>
    <property type="match status" value="1"/>
</dbReference>
<keyword evidence="6" id="KW-1185">Reference proteome</keyword>
<dbReference type="SMART" id="SM00981">
    <property type="entry name" value="THUMP"/>
    <property type="match status" value="1"/>
</dbReference>
<evidence type="ECO:0000259" key="4">
    <source>
        <dbReference type="PROSITE" id="PS51165"/>
    </source>
</evidence>
<dbReference type="AlphaFoldDB" id="M7P2N1"/>
<dbReference type="STRING" id="1279009.ADICEAN_00065"/>
<gene>
    <name evidence="5" type="primary">rlmL</name>
    <name evidence="5" type="ORF">ADICEAN_00065</name>
</gene>
<dbReference type="GO" id="GO:0052915">
    <property type="term" value="F:23S rRNA (guanine(2445)-N(2))-methyltransferase activity"/>
    <property type="evidence" value="ECO:0007669"/>
    <property type="project" value="UniProtKB-EC"/>
</dbReference>
<evidence type="ECO:0000313" key="6">
    <source>
        <dbReference type="Proteomes" id="UP000011910"/>
    </source>
</evidence>
<feature type="domain" description="THUMP" evidence="4">
    <location>
        <begin position="56"/>
        <end position="167"/>
    </location>
</feature>
<dbReference type="Proteomes" id="UP000011910">
    <property type="component" value="Unassembled WGS sequence"/>
</dbReference>
<evidence type="ECO:0000256" key="1">
    <source>
        <dbReference type="ARBA" id="ARBA00022603"/>
    </source>
</evidence>
<keyword evidence="3" id="KW-0694">RNA-binding</keyword>
<dbReference type="PANTHER" id="PTHR47313">
    <property type="entry name" value="RIBOSOMAL RNA LARGE SUBUNIT METHYLTRANSFERASE K/L"/>
    <property type="match status" value="1"/>
</dbReference>
<reference evidence="5 6" key="1">
    <citation type="journal article" date="2013" name="Genome Announc.">
        <title>Draft Genome Sequence of Cesiribacter andamanensis Strain AMV16T, Isolated from a Soil Sample from a Mud Volcano in the Andaman Islands, India.</title>
        <authorList>
            <person name="Shivaji S."/>
            <person name="Ara S."/>
            <person name="Begum Z."/>
            <person name="Srinivas T.N."/>
            <person name="Singh A."/>
            <person name="Kumar Pinnaka A."/>
        </authorList>
    </citation>
    <scope>NUCLEOTIDE SEQUENCE [LARGE SCALE GENOMIC DNA]</scope>
    <source>
        <strain evidence="5 6">AMV16</strain>
    </source>
</reference>
<dbReference type="InterPro" id="IPR029063">
    <property type="entry name" value="SAM-dependent_MTases_sf"/>
</dbReference>
<dbReference type="PATRIC" id="fig|1279009.4.peg.70"/>
<dbReference type="GO" id="GO:0070043">
    <property type="term" value="F:rRNA (guanine-N7-)-methyltransferase activity"/>
    <property type="evidence" value="ECO:0007669"/>
    <property type="project" value="TreeGrafter"/>
</dbReference>
<dbReference type="PROSITE" id="PS51165">
    <property type="entry name" value="THUMP"/>
    <property type="match status" value="1"/>
</dbReference>
<evidence type="ECO:0000256" key="2">
    <source>
        <dbReference type="ARBA" id="ARBA00022679"/>
    </source>
</evidence>